<reference evidence="4 5" key="1">
    <citation type="journal article" date="2016" name="Nat. Commun.">
        <title>Thousands of microbial genomes shed light on interconnected biogeochemical processes in an aquifer system.</title>
        <authorList>
            <person name="Anantharaman K."/>
            <person name="Brown C.T."/>
            <person name="Hug L.A."/>
            <person name="Sharon I."/>
            <person name="Castelle C.J."/>
            <person name="Probst A.J."/>
            <person name="Thomas B.C."/>
            <person name="Singh A."/>
            <person name="Wilkins M.J."/>
            <person name="Karaoz U."/>
            <person name="Brodie E.L."/>
            <person name="Williams K.H."/>
            <person name="Hubbard S.S."/>
            <person name="Banfield J.F."/>
        </authorList>
    </citation>
    <scope>NUCLEOTIDE SEQUENCE [LARGE SCALE GENOMIC DNA]</scope>
</reference>
<feature type="domain" description="HD" evidence="3">
    <location>
        <begin position="19"/>
        <end position="172"/>
    </location>
</feature>
<dbReference type="SUPFAM" id="SSF109604">
    <property type="entry name" value="HD-domain/PDEase-like"/>
    <property type="match status" value="1"/>
</dbReference>
<name>A0A1G2QGS0_9BACT</name>
<dbReference type="Gene3D" id="1.10.3210.10">
    <property type="entry name" value="Hypothetical protein af1432"/>
    <property type="match status" value="1"/>
</dbReference>
<dbReference type="STRING" id="1802439.A2589_03285"/>
<dbReference type="GO" id="GO:0005737">
    <property type="term" value="C:cytoplasm"/>
    <property type="evidence" value="ECO:0007669"/>
    <property type="project" value="TreeGrafter"/>
</dbReference>
<evidence type="ECO:0000313" key="5">
    <source>
        <dbReference type="Proteomes" id="UP000177838"/>
    </source>
</evidence>
<dbReference type="EMBL" id="MHTK01000005">
    <property type="protein sequence ID" value="OHA59834.1"/>
    <property type="molecule type" value="Genomic_DNA"/>
</dbReference>
<dbReference type="PANTHER" id="PTHR11845">
    <property type="entry name" value="5'-DEOXYNUCLEOTIDASE HDDC2"/>
    <property type="match status" value="1"/>
</dbReference>
<dbReference type="GO" id="GO:0046872">
    <property type="term" value="F:metal ion binding"/>
    <property type="evidence" value="ECO:0007669"/>
    <property type="project" value="UniProtKB-KW"/>
</dbReference>
<dbReference type="Pfam" id="PF13023">
    <property type="entry name" value="HD_3"/>
    <property type="match status" value="1"/>
</dbReference>
<gene>
    <name evidence="4" type="ORF">A2589_03285</name>
</gene>
<comment type="caution">
    <text evidence="4">The sequence shown here is derived from an EMBL/GenBank/DDBJ whole genome shotgun (WGS) entry which is preliminary data.</text>
</comment>
<dbReference type="AlphaFoldDB" id="A0A1G2QGS0"/>
<dbReference type="PANTHER" id="PTHR11845:SF13">
    <property type="entry name" value="5'-DEOXYNUCLEOTIDASE HDDC2"/>
    <property type="match status" value="1"/>
</dbReference>
<protein>
    <recommendedName>
        <fullName evidence="3">HD domain-containing protein</fullName>
    </recommendedName>
</protein>
<dbReference type="Proteomes" id="UP000177838">
    <property type="component" value="Unassembled WGS sequence"/>
</dbReference>
<accession>A0A1G2QGS0</accession>
<proteinExistence type="predicted"/>
<organism evidence="4 5">
    <name type="scientific">Candidatus Vogelbacteria bacterium RIFOXYD1_FULL_46_19</name>
    <dbReference type="NCBI Taxonomy" id="1802439"/>
    <lineage>
        <taxon>Bacteria</taxon>
        <taxon>Candidatus Vogeliibacteriota</taxon>
    </lineage>
</organism>
<sequence length="196" mass="22710">MTSLDQLLEFLKLIHRFQAIERKIAVPGQERNENDAEHSFALALCTWYLIDSRGLKLDSMKAVKYALVHDLLELYTGDVAYFESAEKVLQKKEKEREALTQITEVLPDWPALADLIKAYEDKTDPESRFVYVLDKLLPAANNYLDEGRTWKKYGLRFETMVANKTKFLDLSPELKADFKSLLGLIEKDQDRLFTTD</sequence>
<dbReference type="InterPro" id="IPR039356">
    <property type="entry name" value="YfbR/HDDC2"/>
</dbReference>
<dbReference type="GO" id="GO:0002953">
    <property type="term" value="F:5'-deoxynucleotidase activity"/>
    <property type="evidence" value="ECO:0007669"/>
    <property type="project" value="InterPro"/>
</dbReference>
<evidence type="ECO:0000256" key="1">
    <source>
        <dbReference type="ARBA" id="ARBA00022723"/>
    </source>
</evidence>
<dbReference type="InterPro" id="IPR006674">
    <property type="entry name" value="HD_domain"/>
</dbReference>
<keyword evidence="2" id="KW-0378">Hydrolase</keyword>
<evidence type="ECO:0000256" key="2">
    <source>
        <dbReference type="ARBA" id="ARBA00022801"/>
    </source>
</evidence>
<keyword evidence="1" id="KW-0479">Metal-binding</keyword>
<evidence type="ECO:0000313" key="4">
    <source>
        <dbReference type="EMBL" id="OHA59834.1"/>
    </source>
</evidence>
<evidence type="ECO:0000259" key="3">
    <source>
        <dbReference type="Pfam" id="PF13023"/>
    </source>
</evidence>